<dbReference type="Proteomes" id="UP001162164">
    <property type="component" value="Unassembled WGS sequence"/>
</dbReference>
<evidence type="ECO:0000313" key="7">
    <source>
        <dbReference type="Proteomes" id="UP001162164"/>
    </source>
</evidence>
<evidence type="ECO:0000313" key="6">
    <source>
        <dbReference type="EMBL" id="KAJ8981348.1"/>
    </source>
</evidence>
<accession>A0ABQ9JSU7</accession>
<evidence type="ECO:0000256" key="2">
    <source>
        <dbReference type="ARBA" id="ARBA00004496"/>
    </source>
</evidence>
<gene>
    <name evidence="6" type="ORF">NQ317_002885</name>
</gene>
<proteinExistence type="predicted"/>
<keyword evidence="4" id="KW-0539">Nucleus</keyword>
<dbReference type="Pfam" id="PF14811">
    <property type="entry name" value="TPD"/>
    <property type="match status" value="1"/>
</dbReference>
<evidence type="ECO:0000256" key="1">
    <source>
        <dbReference type="ARBA" id="ARBA00004123"/>
    </source>
</evidence>
<name>A0ABQ9JSU7_9CUCU</name>
<organism evidence="6 7">
    <name type="scientific">Molorchus minor</name>
    <dbReference type="NCBI Taxonomy" id="1323400"/>
    <lineage>
        <taxon>Eukaryota</taxon>
        <taxon>Metazoa</taxon>
        <taxon>Ecdysozoa</taxon>
        <taxon>Arthropoda</taxon>
        <taxon>Hexapoda</taxon>
        <taxon>Insecta</taxon>
        <taxon>Pterygota</taxon>
        <taxon>Neoptera</taxon>
        <taxon>Endopterygota</taxon>
        <taxon>Coleoptera</taxon>
        <taxon>Polyphaga</taxon>
        <taxon>Cucujiformia</taxon>
        <taxon>Chrysomeloidea</taxon>
        <taxon>Cerambycidae</taxon>
        <taxon>Lamiinae</taxon>
        <taxon>Monochamini</taxon>
        <taxon>Molorchus</taxon>
    </lineage>
</organism>
<keyword evidence="7" id="KW-1185">Reference proteome</keyword>
<dbReference type="InterPro" id="IPR029404">
    <property type="entry name" value="CDIN1"/>
</dbReference>
<dbReference type="EMBL" id="JAPWTJ010000188">
    <property type="protein sequence ID" value="KAJ8981348.1"/>
    <property type="molecule type" value="Genomic_DNA"/>
</dbReference>
<dbReference type="PANTHER" id="PTHR31661:SF1">
    <property type="entry name" value="CDAN1-INTERACTING NUCLEASE 1"/>
    <property type="match status" value="1"/>
</dbReference>
<sequence>MEIHEYNKIISFVRNDRGLTQACMKQLVIKFPQYSCDTLYSILSLEYQKRMKCNYTKTQANKNKYWVLYQKAVQEGDSPGIIIRIAEHFDVAPCLIAKLILTRHFDTSEELETKEQGANVNIYLRNTSLLSDMDLAYEVFLCTLYDNIYSPLTEVMKASLGQQYEVKLHKEVVKHGLAFRDEEHLRRCGYDKTPDCKLEVPVAVDGFIINWIESKALFGDEDAHKEYMKNQYLSYWNRFGPGLVIYWFGYLQTIIEPNDKRFIVRDGFPENIIHMPSDIFNISNKNQAK</sequence>
<evidence type="ECO:0000256" key="5">
    <source>
        <dbReference type="ARBA" id="ARBA00023480"/>
    </source>
</evidence>
<evidence type="ECO:0000256" key="4">
    <source>
        <dbReference type="ARBA" id="ARBA00023242"/>
    </source>
</evidence>
<dbReference type="PANTHER" id="PTHR31661">
    <property type="entry name" value="SIMILAR TO CDNA SEQUENCE BC052040"/>
    <property type="match status" value="1"/>
</dbReference>
<evidence type="ECO:0000256" key="3">
    <source>
        <dbReference type="ARBA" id="ARBA00022490"/>
    </source>
</evidence>
<comment type="subcellular location">
    <subcellularLocation>
        <location evidence="2">Cytoplasm</location>
    </subcellularLocation>
    <subcellularLocation>
        <location evidence="1">Nucleus</location>
    </subcellularLocation>
</comment>
<protein>
    <recommendedName>
        <fullName evidence="5">CDAN1-interacting nuclease 1</fullName>
    </recommendedName>
</protein>
<keyword evidence="3" id="KW-0963">Cytoplasm</keyword>
<reference evidence="6" key="1">
    <citation type="journal article" date="2023" name="Insect Mol. Biol.">
        <title>Genome sequencing provides insights into the evolution of gene families encoding plant cell wall-degrading enzymes in longhorned beetles.</title>
        <authorList>
            <person name="Shin N.R."/>
            <person name="Okamura Y."/>
            <person name="Kirsch R."/>
            <person name="Pauchet Y."/>
        </authorList>
    </citation>
    <scope>NUCLEOTIDE SEQUENCE</scope>
    <source>
        <strain evidence="6">MMC_N1</strain>
    </source>
</reference>
<comment type="caution">
    <text evidence="6">The sequence shown here is derived from an EMBL/GenBank/DDBJ whole genome shotgun (WGS) entry which is preliminary data.</text>
</comment>